<dbReference type="Proteomes" id="UP000319257">
    <property type="component" value="Unassembled WGS sequence"/>
</dbReference>
<feature type="compositionally biased region" description="Acidic residues" evidence="1">
    <location>
        <begin position="334"/>
        <end position="351"/>
    </location>
</feature>
<feature type="compositionally biased region" description="Acidic residues" evidence="1">
    <location>
        <begin position="235"/>
        <end position="244"/>
    </location>
</feature>
<feature type="compositionally biased region" description="Basic and acidic residues" evidence="1">
    <location>
        <begin position="352"/>
        <end position="361"/>
    </location>
</feature>
<feature type="region of interest" description="Disordered" evidence="1">
    <location>
        <begin position="328"/>
        <end position="397"/>
    </location>
</feature>
<feature type="compositionally biased region" description="Basic and acidic residues" evidence="1">
    <location>
        <begin position="380"/>
        <end position="389"/>
    </location>
</feature>
<evidence type="ECO:0000313" key="4">
    <source>
        <dbReference type="Proteomes" id="UP000319257"/>
    </source>
</evidence>
<feature type="region of interest" description="Disordered" evidence="1">
    <location>
        <begin position="413"/>
        <end position="628"/>
    </location>
</feature>
<feature type="region of interest" description="Disordered" evidence="1">
    <location>
        <begin position="788"/>
        <end position="838"/>
    </location>
</feature>
<protein>
    <recommendedName>
        <fullName evidence="2">DUF7357 domain-containing protein</fullName>
    </recommendedName>
</protein>
<evidence type="ECO:0000256" key="1">
    <source>
        <dbReference type="SAM" id="MobiDB-lite"/>
    </source>
</evidence>
<feature type="compositionally biased region" description="Polar residues" evidence="1">
    <location>
        <begin position="1297"/>
        <end position="1309"/>
    </location>
</feature>
<feature type="compositionally biased region" description="Polar residues" evidence="1">
    <location>
        <begin position="1385"/>
        <end position="1397"/>
    </location>
</feature>
<feature type="compositionally biased region" description="Polar residues" evidence="1">
    <location>
        <begin position="1072"/>
        <end position="1086"/>
    </location>
</feature>
<feature type="compositionally biased region" description="Acidic residues" evidence="1">
    <location>
        <begin position="362"/>
        <end position="379"/>
    </location>
</feature>
<feature type="compositionally biased region" description="Basic and acidic residues" evidence="1">
    <location>
        <begin position="245"/>
        <end position="257"/>
    </location>
</feature>
<dbReference type="RefSeq" id="XP_030988402.1">
    <property type="nucleotide sequence ID" value="XM_031136349.1"/>
</dbReference>
<name>A0A507APE2_9PEZI</name>
<feature type="domain" description="DUF7357" evidence="2">
    <location>
        <begin position="6"/>
        <end position="136"/>
    </location>
</feature>
<sequence length="1409" mass="153720">MSDSSLRLRLAVRRHGLPEVKIVFILPLEGDPTVSKLLELVNDTVPLESADWGLEDYAVELPGGFECLHFQPVRTVIEKDEEVVIRPLLTDDIKRRRVSGRLQITSDGKHLIDGVPFGRPLLKRARRRPPVRIEPRKRARLTYGDDEEEDDQDEGEEPLLLTQYGEFADSDDPSVVRFTSTFDDADALDPEEGDGDFDGEADDDDSEYGSSDEEDHEDLASGIEEDELQALQDDLAGDGDAMDTEDSREKASKTSESHLKAYVDLSTLDKITALKEAFPSCATSQCERMLQKHRNNEVKAYRDLARSHDAEIDLEDMLLYMKSLREESQVRFDDQDDVDEDNEDNEAEDHDEDYREGRADDDRDVDEEDDEEDDEDDADSLVRHFDRHGLPPGSIANGTALDFMAAVRNGPAGQPLVSRVKRLDLDDDPANESTVHKASGQPATTESDKRSDSTSDSSSDSGSDSSDDNSEEAHSSGGESSDSDADSDEDFGTSSSGSSSSGDERSDSADNKSLSGSSDSSSDSSSDDSSDDSSSDSAPEETSSKKAPTQPSPEKSNTESRSTSHTQSASVAQDQGLEDNSNKHTEMAPGQGTLRTKLRNARRRAAQRVKKLGLDGVPQGNAPVNVSKDVDDADFQARKAALLASLGEAGKEPIQAEQVADAPKADEPPAPSADAPSNTPKVAEEGMSIDKADDADTPRRRMRLDVGAGRRMLFGALGLRNPKSKADEDKLRSDLMKDVRPHASTKSQEPAAAAEVVEDNDDPEAWRSKINYSAVECCQEGIELSEPPFPFVQRWDPQQQYSWQGKRGKGKRQQRNQSHFYEDDDSRGPKKQKTSGYADYEASSEFAGFDDSIQLDADVTLNYDDEEPTKEDQHNTAGDLPCLPADVSSLPGLEQGAAKPDMIITWKQLLLSKATNWEPKVVDLTALILQIQDDGAQLHVRLAMRDREQKTYNEETGERVYDRHEALDADDEDQEDDGLRELPFAELVEPRILRQAPADTTAEKVVPHSEVIEETQQCNDTDVNGLQSLHSDAVNFSHAIEVWEQDKNKVSATSAPSAEGFIPETYHDEVSKSNSTQPAQQTSDAFLSQDHDHLNPDTGDSPNLSGARDEDPDLDSPSQQLEETSQAWVSERASHEPLLDETANTDETTNVLSGKDTENDKRNNGLPNGSLDTPVASADSLNSGRQPDPDLPLDAEPESLQSAGPMLSISGSKTPLPGQQEDGSRTPTLDAKNAQSGLRSGVSSPGSLPSLSEVWLSASQSRSTQDSARNDEDKGHKDVSPAEIKKSATPPPMLPQTRGQKVAASSQVNEIPAGSQVISLLSSSPEPEPEPEFTEDYADDSVDETYSVTKPSAVKAAKQGPKRQRMKRVSLTPSSQGGRAGSKRPISSSQGQMSALSVLSARRKMSARF</sequence>
<feature type="compositionally biased region" description="Low complexity" evidence="1">
    <location>
        <begin position="454"/>
        <end position="464"/>
    </location>
</feature>
<feature type="compositionally biased region" description="Low complexity" evidence="1">
    <location>
        <begin position="1236"/>
        <end position="1252"/>
    </location>
</feature>
<reference evidence="3 4" key="1">
    <citation type="submission" date="2019-06" db="EMBL/GenBank/DDBJ databases">
        <title>Draft genome sequence of the filamentous fungus Phialemoniopsis curvata isolated from diesel fuel.</title>
        <authorList>
            <person name="Varaljay V.A."/>
            <person name="Lyon W.J."/>
            <person name="Crouch A.L."/>
            <person name="Drake C.E."/>
            <person name="Hollomon J.M."/>
            <person name="Nadeau L.J."/>
            <person name="Nunn H.S."/>
            <person name="Stevenson B.S."/>
            <person name="Bojanowski C.L."/>
            <person name="Crookes-Goodson W.J."/>
        </authorList>
    </citation>
    <scope>NUCLEOTIDE SEQUENCE [LARGE SCALE GENOMIC DNA]</scope>
    <source>
        <strain evidence="3 4">D216</strain>
    </source>
</reference>
<proteinExistence type="predicted"/>
<dbReference type="OrthoDB" id="5368821at2759"/>
<feature type="compositionally biased region" description="Basic and acidic residues" evidence="1">
    <location>
        <begin position="1268"/>
        <end position="1286"/>
    </location>
</feature>
<feature type="region of interest" description="Disordered" evidence="1">
    <location>
        <begin position="1063"/>
        <end position="1409"/>
    </location>
</feature>
<feature type="compositionally biased region" description="Low complexity" evidence="1">
    <location>
        <begin position="492"/>
        <end position="501"/>
    </location>
</feature>
<dbReference type="InParanoid" id="A0A507APE2"/>
<keyword evidence="4" id="KW-1185">Reference proteome</keyword>
<feature type="compositionally biased region" description="Acidic residues" evidence="1">
    <location>
        <begin position="481"/>
        <end position="491"/>
    </location>
</feature>
<feature type="compositionally biased region" description="Basic and acidic residues" evidence="1">
    <location>
        <begin position="724"/>
        <end position="741"/>
    </location>
</feature>
<feature type="region of interest" description="Disordered" evidence="1">
    <location>
        <begin position="181"/>
        <end position="257"/>
    </location>
</feature>
<evidence type="ECO:0000259" key="2">
    <source>
        <dbReference type="Pfam" id="PF24054"/>
    </source>
</evidence>
<feature type="region of interest" description="Disordered" evidence="1">
    <location>
        <begin position="647"/>
        <end position="762"/>
    </location>
</feature>
<dbReference type="GeneID" id="41969634"/>
<organism evidence="3 4">
    <name type="scientific">Thyridium curvatum</name>
    <dbReference type="NCBI Taxonomy" id="1093900"/>
    <lineage>
        <taxon>Eukaryota</taxon>
        <taxon>Fungi</taxon>
        <taxon>Dikarya</taxon>
        <taxon>Ascomycota</taxon>
        <taxon>Pezizomycotina</taxon>
        <taxon>Sordariomycetes</taxon>
        <taxon>Sordariomycetidae</taxon>
        <taxon>Thyridiales</taxon>
        <taxon>Thyridiaceae</taxon>
        <taxon>Thyridium</taxon>
    </lineage>
</organism>
<accession>A0A507APE2</accession>
<feature type="compositionally biased region" description="Acidic residues" evidence="1">
    <location>
        <begin position="525"/>
        <end position="534"/>
    </location>
</feature>
<dbReference type="InterPro" id="IPR055781">
    <property type="entry name" value="DUF7357"/>
</dbReference>
<dbReference type="EMBL" id="SKBQ01000009">
    <property type="protein sequence ID" value="TPX06691.1"/>
    <property type="molecule type" value="Genomic_DNA"/>
</dbReference>
<comment type="caution">
    <text evidence="3">The sequence shown here is derived from an EMBL/GenBank/DDBJ whole genome shotgun (WGS) entry which is preliminary data.</text>
</comment>
<feature type="compositionally biased region" description="Polar residues" evidence="1">
    <location>
        <begin position="545"/>
        <end position="573"/>
    </location>
</feature>
<feature type="compositionally biased region" description="Acidic residues" evidence="1">
    <location>
        <begin position="183"/>
        <end position="228"/>
    </location>
</feature>
<feature type="compositionally biased region" description="Low complexity" evidence="1">
    <location>
        <begin position="511"/>
        <end position="524"/>
    </location>
</feature>
<feature type="compositionally biased region" description="Basic residues" evidence="1">
    <location>
        <begin position="596"/>
        <end position="611"/>
    </location>
</feature>
<dbReference type="STRING" id="1093900.A0A507APE2"/>
<feature type="compositionally biased region" description="Acidic residues" evidence="1">
    <location>
        <begin position="1327"/>
        <end position="1343"/>
    </location>
</feature>
<gene>
    <name evidence="3" type="ORF">E0L32_002187</name>
</gene>
<feature type="compositionally biased region" description="Polar residues" evidence="1">
    <location>
        <begin position="1116"/>
        <end position="1128"/>
    </location>
</feature>
<feature type="compositionally biased region" description="Basic and acidic residues" evidence="1">
    <location>
        <begin position="682"/>
        <end position="699"/>
    </location>
</feature>
<feature type="compositionally biased region" description="Polar residues" evidence="1">
    <location>
        <begin position="1257"/>
        <end position="1267"/>
    </location>
</feature>
<feature type="region of interest" description="Disordered" evidence="1">
    <location>
        <begin position="134"/>
        <end position="157"/>
    </location>
</feature>
<dbReference type="Pfam" id="PF24054">
    <property type="entry name" value="DUF7357"/>
    <property type="match status" value="1"/>
</dbReference>
<feature type="compositionally biased region" description="Acidic residues" evidence="1">
    <location>
        <begin position="144"/>
        <end position="157"/>
    </location>
</feature>
<evidence type="ECO:0000313" key="3">
    <source>
        <dbReference type="EMBL" id="TPX06691.1"/>
    </source>
</evidence>